<evidence type="ECO:0000313" key="10">
    <source>
        <dbReference type="Proteomes" id="UP001205748"/>
    </source>
</evidence>
<evidence type="ECO:0000256" key="6">
    <source>
        <dbReference type="PIRNR" id="PIRNR001123"/>
    </source>
</evidence>
<dbReference type="SUPFAM" id="SSF101821">
    <property type="entry name" value="Aminopeptidase/glucanase lid domain"/>
    <property type="match status" value="1"/>
</dbReference>
<accession>A0AAE3KZ40</accession>
<keyword evidence="2" id="KW-0031">Aminopeptidase</keyword>
<dbReference type="Gene3D" id="2.40.30.40">
    <property type="entry name" value="Peptidase M42, domain 2"/>
    <property type="match status" value="1"/>
</dbReference>
<dbReference type="AlphaFoldDB" id="A0AAE3KZ40"/>
<dbReference type="GO" id="GO:0004177">
    <property type="term" value="F:aminopeptidase activity"/>
    <property type="evidence" value="ECO:0007669"/>
    <property type="project" value="UniProtKB-UniRule"/>
</dbReference>
<dbReference type="GO" id="GO:0046872">
    <property type="term" value="F:metal ion binding"/>
    <property type="evidence" value="ECO:0007669"/>
    <property type="project" value="UniProtKB-UniRule"/>
</dbReference>
<feature type="binding site" evidence="8">
    <location>
        <position position="310"/>
    </location>
    <ligand>
        <name>Zn(2+)</name>
        <dbReference type="ChEBI" id="CHEBI:29105"/>
        <label>2</label>
    </ligand>
</feature>
<comment type="caution">
    <text evidence="9">The sequence shown here is derived from an EMBL/GenBank/DDBJ whole genome shotgun (WGS) entry which is preliminary data.</text>
</comment>
<organism evidence="9 10">
    <name type="scientific">Irregularibacter muris</name>
    <dbReference type="NCBI Taxonomy" id="1796619"/>
    <lineage>
        <taxon>Bacteria</taxon>
        <taxon>Bacillati</taxon>
        <taxon>Bacillota</taxon>
        <taxon>Clostridia</taxon>
        <taxon>Eubacteriales</taxon>
        <taxon>Eubacteriaceae</taxon>
        <taxon>Irregularibacter</taxon>
    </lineage>
</organism>
<evidence type="ECO:0000256" key="3">
    <source>
        <dbReference type="ARBA" id="ARBA00022670"/>
    </source>
</evidence>
<feature type="binding site" evidence="8">
    <location>
        <position position="200"/>
    </location>
    <ligand>
        <name>Zn(2+)</name>
        <dbReference type="ChEBI" id="CHEBI:29105"/>
        <label>2</label>
    </ligand>
</feature>
<feature type="binding site" evidence="8">
    <location>
        <position position="171"/>
    </location>
    <ligand>
        <name>Zn(2+)</name>
        <dbReference type="ChEBI" id="CHEBI:29105"/>
        <label>1</label>
    </ligand>
</feature>
<dbReference type="EMBL" id="JANKAS010000002">
    <property type="protein sequence ID" value="MCR1898066.1"/>
    <property type="molecule type" value="Genomic_DNA"/>
</dbReference>
<evidence type="ECO:0000313" key="9">
    <source>
        <dbReference type="EMBL" id="MCR1898066.1"/>
    </source>
</evidence>
<evidence type="ECO:0000256" key="4">
    <source>
        <dbReference type="ARBA" id="ARBA00022723"/>
    </source>
</evidence>
<keyword evidence="4 8" id="KW-0479">Metal-binding</keyword>
<dbReference type="PANTHER" id="PTHR32481:SF0">
    <property type="entry name" value="AMINOPEPTIDASE YPDE-RELATED"/>
    <property type="match status" value="1"/>
</dbReference>
<keyword evidence="10" id="KW-1185">Reference proteome</keyword>
<keyword evidence="5" id="KW-0378">Hydrolase</keyword>
<dbReference type="Gene3D" id="3.40.630.10">
    <property type="entry name" value="Zn peptidases"/>
    <property type="match status" value="1"/>
</dbReference>
<name>A0AAE3KZ40_9FIRM</name>
<dbReference type="CDD" id="cd05656">
    <property type="entry name" value="M42_Frv"/>
    <property type="match status" value="1"/>
</dbReference>
<gene>
    <name evidence="9" type="ORF">NSA47_03555</name>
</gene>
<comment type="cofactor">
    <cofactor evidence="8">
        <name>a divalent metal cation</name>
        <dbReference type="ChEBI" id="CHEBI:60240"/>
    </cofactor>
    <text evidence="8">Binds 2 divalent metal cations per subunit.</text>
</comment>
<keyword evidence="3" id="KW-0645">Protease</keyword>
<dbReference type="PANTHER" id="PTHR32481">
    <property type="entry name" value="AMINOPEPTIDASE"/>
    <property type="match status" value="1"/>
</dbReference>
<dbReference type="RefSeq" id="WP_257529528.1">
    <property type="nucleotide sequence ID" value="NZ_JANKAS010000002.1"/>
</dbReference>
<dbReference type="Proteomes" id="UP001205748">
    <property type="component" value="Unassembled WGS sequence"/>
</dbReference>
<dbReference type="InterPro" id="IPR023367">
    <property type="entry name" value="Peptidase_M42_dom2"/>
</dbReference>
<protein>
    <submittedName>
        <fullName evidence="9">M42 family metallopeptidase</fullName>
    </submittedName>
</protein>
<dbReference type="SUPFAM" id="SSF53187">
    <property type="entry name" value="Zn-dependent exopeptidases"/>
    <property type="match status" value="1"/>
</dbReference>
<proteinExistence type="inferred from homology"/>
<comment type="similarity">
    <text evidence="1 6">Belongs to the peptidase M42 family.</text>
</comment>
<evidence type="ECO:0000256" key="8">
    <source>
        <dbReference type="PIRSR" id="PIRSR001123-2"/>
    </source>
</evidence>
<evidence type="ECO:0000256" key="1">
    <source>
        <dbReference type="ARBA" id="ARBA00006272"/>
    </source>
</evidence>
<feature type="binding site" evidence="8">
    <location>
        <position position="61"/>
    </location>
    <ligand>
        <name>Zn(2+)</name>
        <dbReference type="ChEBI" id="CHEBI:29105"/>
        <label>1</label>
    </ligand>
</feature>
<feature type="binding site" evidence="8">
    <location>
        <position position="222"/>
    </location>
    <ligand>
        <name>Zn(2+)</name>
        <dbReference type="ChEBI" id="CHEBI:29105"/>
        <label>1</label>
    </ligand>
</feature>
<evidence type="ECO:0000256" key="2">
    <source>
        <dbReference type="ARBA" id="ARBA00022438"/>
    </source>
</evidence>
<evidence type="ECO:0000256" key="5">
    <source>
        <dbReference type="ARBA" id="ARBA00022801"/>
    </source>
</evidence>
<evidence type="ECO:0000256" key="7">
    <source>
        <dbReference type="PIRSR" id="PIRSR001123-1"/>
    </source>
</evidence>
<feature type="binding site" evidence="8">
    <location>
        <position position="171"/>
    </location>
    <ligand>
        <name>Zn(2+)</name>
        <dbReference type="ChEBI" id="CHEBI:29105"/>
        <label>2</label>
    </ligand>
</feature>
<dbReference type="InterPro" id="IPR008007">
    <property type="entry name" value="Peptidase_M42"/>
</dbReference>
<dbReference type="GO" id="GO:0006508">
    <property type="term" value="P:proteolysis"/>
    <property type="evidence" value="ECO:0007669"/>
    <property type="project" value="UniProtKB-KW"/>
</dbReference>
<sequence length="340" mass="37162">MLLKKLTESSGVSGNEQEVRALIIQEIKDKVDHIQIDNLGNVIAYKKGKGNVNKKVMLCAHMDEVGLIITSIESDGLLKFKPVGGIDPRILVSKVVNIGENKIPGVIGAKAIHLQEPKEREKALKVSELYIDIGATSKEEAEKIIDLGDYATFHSKYIEFGDGLIKAKALDDRVGCAIITQMLDEDYDFTLYAVFTVQEEVGLRGAGVAAFDVDPDIALVIEGTTCSDVPGTAEHEYATKLGHGPAISIMDMASYSDKNISRMLYELGKSNNIPVQYKKTTFGGNDAGAIHLTKEGIRTGAISIPCRYIHSPSSVMSLNDYKGCRDIVRFFLEHIEKGEI</sequence>
<dbReference type="Pfam" id="PF05343">
    <property type="entry name" value="Peptidase_M42"/>
    <property type="match status" value="1"/>
</dbReference>
<dbReference type="InterPro" id="IPR051464">
    <property type="entry name" value="Peptidase_M42_aminopept"/>
</dbReference>
<feature type="active site" description="Proton acceptor" evidence="7">
    <location>
        <position position="199"/>
    </location>
</feature>
<reference evidence="9" key="1">
    <citation type="submission" date="2022-07" db="EMBL/GenBank/DDBJ databases">
        <title>Enhanced cultured diversity of the mouse gut microbiota enables custom-made synthetic communities.</title>
        <authorList>
            <person name="Afrizal A."/>
        </authorList>
    </citation>
    <scope>NUCLEOTIDE SEQUENCE</scope>
    <source>
        <strain evidence="9">DSM 28593</strain>
    </source>
</reference>
<dbReference type="PIRSF" id="PIRSF001123">
    <property type="entry name" value="PepA_GA"/>
    <property type="match status" value="1"/>
</dbReference>